<feature type="binding site" evidence="8">
    <location>
        <position position="106"/>
    </location>
    <ligand>
        <name>GTP</name>
        <dbReference type="ChEBI" id="CHEBI:37565"/>
    </ligand>
</feature>
<dbReference type="InterPro" id="IPR013482">
    <property type="entry name" value="Molybde_CF_guanTrfase"/>
</dbReference>
<sequence length="207" mass="22376">MSQPQKPVGVLLAGGLARRMGGGDKCLLPLGDKTLLARSVERSRDQVSQLLLSANGNALRFARTKLPVVPDIFADNPGPMAGIHAAMSWMIEHDSRNEWLASFACDTPFFPTDLVAQLSAARLDESQVVVASSGGRMQPVFALWHKSLLPDLAATLGTGGDIPWLQHWIAERPHDVVEFACEACDPFLNINAPADLYHAQDLLSKIG</sequence>
<dbReference type="InterPro" id="IPR029044">
    <property type="entry name" value="Nucleotide-diphossugar_trans"/>
</dbReference>
<keyword evidence="5 8" id="KW-0460">Magnesium</keyword>
<keyword evidence="1 8" id="KW-0963">Cytoplasm</keyword>
<evidence type="ECO:0000256" key="1">
    <source>
        <dbReference type="ARBA" id="ARBA00022490"/>
    </source>
</evidence>
<evidence type="ECO:0000256" key="5">
    <source>
        <dbReference type="ARBA" id="ARBA00022842"/>
    </source>
</evidence>
<keyword evidence="7 8" id="KW-0501">Molybdenum cofactor biosynthesis</keyword>
<keyword evidence="6 8" id="KW-0342">GTP-binding</keyword>
<dbReference type="GO" id="GO:0061603">
    <property type="term" value="F:molybdenum cofactor guanylyltransferase activity"/>
    <property type="evidence" value="ECO:0007669"/>
    <property type="project" value="UniProtKB-EC"/>
</dbReference>
<feature type="binding site" evidence="8">
    <location>
        <position position="25"/>
    </location>
    <ligand>
        <name>GTP</name>
        <dbReference type="ChEBI" id="CHEBI:37565"/>
    </ligand>
</feature>
<evidence type="ECO:0000256" key="7">
    <source>
        <dbReference type="ARBA" id="ARBA00023150"/>
    </source>
</evidence>
<comment type="catalytic activity">
    <reaction evidence="8">
        <text>Mo-molybdopterin + GTP + H(+) = Mo-molybdopterin guanine dinucleotide + diphosphate</text>
        <dbReference type="Rhea" id="RHEA:34243"/>
        <dbReference type="ChEBI" id="CHEBI:15378"/>
        <dbReference type="ChEBI" id="CHEBI:33019"/>
        <dbReference type="ChEBI" id="CHEBI:37565"/>
        <dbReference type="ChEBI" id="CHEBI:71302"/>
        <dbReference type="ChEBI" id="CHEBI:71310"/>
        <dbReference type="EC" id="2.7.7.77"/>
    </reaction>
</comment>
<evidence type="ECO:0000256" key="6">
    <source>
        <dbReference type="ARBA" id="ARBA00023134"/>
    </source>
</evidence>
<dbReference type="EC" id="2.7.7.77" evidence="8"/>
<gene>
    <name evidence="8 10" type="primary">mobA</name>
    <name evidence="10" type="ORF">ACFOEB_00605</name>
</gene>
<comment type="function">
    <text evidence="8">Transfers a GMP moiety from GTP to Mo-molybdopterin (Mo-MPT) cofactor (Moco or molybdenum cofactor) to form Mo-molybdopterin guanine dinucleotide (Mo-MGD) cofactor.</text>
</comment>
<accession>A0ABV7HLV0</accession>
<evidence type="ECO:0000256" key="8">
    <source>
        <dbReference type="HAMAP-Rule" id="MF_00316"/>
    </source>
</evidence>
<keyword evidence="10" id="KW-0548">Nucleotidyltransferase</keyword>
<evidence type="ECO:0000313" key="11">
    <source>
        <dbReference type="Proteomes" id="UP001595548"/>
    </source>
</evidence>
<keyword evidence="11" id="KW-1185">Reference proteome</keyword>
<dbReference type="Gene3D" id="3.90.550.10">
    <property type="entry name" value="Spore Coat Polysaccharide Biosynthesis Protein SpsA, Chain A"/>
    <property type="match status" value="1"/>
</dbReference>
<evidence type="ECO:0000313" key="10">
    <source>
        <dbReference type="EMBL" id="MFC3153688.1"/>
    </source>
</evidence>
<comment type="similarity">
    <text evidence="8">Belongs to the MobA family.</text>
</comment>
<keyword evidence="2 8" id="KW-0808">Transferase</keyword>
<name>A0ABV7HLV0_9GAMM</name>
<comment type="subcellular location">
    <subcellularLocation>
        <location evidence="8">Cytoplasm</location>
    </subcellularLocation>
</comment>
<feature type="binding site" evidence="8">
    <location>
        <position position="106"/>
    </location>
    <ligand>
        <name>Mg(2+)</name>
        <dbReference type="ChEBI" id="CHEBI:18420"/>
    </ligand>
</feature>
<keyword evidence="4 8" id="KW-0547">Nucleotide-binding</keyword>
<comment type="subunit">
    <text evidence="8">Monomer.</text>
</comment>
<dbReference type="SUPFAM" id="SSF53448">
    <property type="entry name" value="Nucleotide-diphospho-sugar transferases"/>
    <property type="match status" value="1"/>
</dbReference>
<organism evidence="10 11">
    <name type="scientific">Gilvimarinus japonicus</name>
    <dbReference type="NCBI Taxonomy" id="1796469"/>
    <lineage>
        <taxon>Bacteria</taxon>
        <taxon>Pseudomonadati</taxon>
        <taxon>Pseudomonadota</taxon>
        <taxon>Gammaproteobacteria</taxon>
        <taxon>Cellvibrionales</taxon>
        <taxon>Cellvibrionaceae</taxon>
        <taxon>Gilvimarinus</taxon>
    </lineage>
</organism>
<dbReference type="InterPro" id="IPR025877">
    <property type="entry name" value="MobA-like_NTP_Trfase"/>
</dbReference>
<dbReference type="RefSeq" id="WP_339616545.1">
    <property type="nucleotide sequence ID" value="NZ_AP031500.1"/>
</dbReference>
<evidence type="ECO:0000256" key="4">
    <source>
        <dbReference type="ARBA" id="ARBA00022741"/>
    </source>
</evidence>
<comment type="caution">
    <text evidence="10">The sequence shown here is derived from an EMBL/GenBank/DDBJ whole genome shotgun (WGS) entry which is preliminary data.</text>
</comment>
<dbReference type="HAMAP" id="MF_00316">
    <property type="entry name" value="MobA"/>
    <property type="match status" value="1"/>
</dbReference>
<protein>
    <recommendedName>
        <fullName evidence="8">Molybdenum cofactor guanylyltransferase</fullName>
        <shortName evidence="8">MoCo guanylyltransferase</shortName>
        <ecNumber evidence="8">2.7.7.77</ecNumber>
    </recommendedName>
    <alternativeName>
        <fullName evidence="8">GTP:molybdopterin guanylyltransferase</fullName>
    </alternativeName>
    <alternativeName>
        <fullName evidence="8">Mo-MPT guanylyltransferase</fullName>
    </alternativeName>
    <alternativeName>
        <fullName evidence="8">Molybdopterin guanylyltransferase</fullName>
    </alternativeName>
    <alternativeName>
        <fullName evidence="8">Molybdopterin-guanine dinucleotide synthase</fullName>
        <shortName evidence="8">MGD synthase</shortName>
    </alternativeName>
</protein>
<evidence type="ECO:0000256" key="2">
    <source>
        <dbReference type="ARBA" id="ARBA00022679"/>
    </source>
</evidence>
<dbReference type="PANTHER" id="PTHR19136:SF81">
    <property type="entry name" value="MOLYBDENUM COFACTOR GUANYLYLTRANSFERASE"/>
    <property type="match status" value="1"/>
</dbReference>
<evidence type="ECO:0000256" key="3">
    <source>
        <dbReference type="ARBA" id="ARBA00022723"/>
    </source>
</evidence>
<dbReference type="Pfam" id="PF12804">
    <property type="entry name" value="NTP_transf_3"/>
    <property type="match status" value="1"/>
</dbReference>
<evidence type="ECO:0000259" key="9">
    <source>
        <dbReference type="Pfam" id="PF12804"/>
    </source>
</evidence>
<feature type="binding site" evidence="8">
    <location>
        <position position="71"/>
    </location>
    <ligand>
        <name>GTP</name>
        <dbReference type="ChEBI" id="CHEBI:37565"/>
    </ligand>
</feature>
<feature type="domain" description="MobA-like NTP transferase" evidence="9">
    <location>
        <begin position="9"/>
        <end position="166"/>
    </location>
</feature>
<feature type="binding site" evidence="8">
    <location>
        <begin position="12"/>
        <end position="14"/>
    </location>
    <ligand>
        <name>GTP</name>
        <dbReference type="ChEBI" id="CHEBI:37565"/>
    </ligand>
</feature>
<dbReference type="NCBIfam" id="TIGR02665">
    <property type="entry name" value="molyb_mobA"/>
    <property type="match status" value="1"/>
</dbReference>
<keyword evidence="3 8" id="KW-0479">Metal-binding</keyword>
<proteinExistence type="inferred from homology"/>
<dbReference type="Proteomes" id="UP001595548">
    <property type="component" value="Unassembled WGS sequence"/>
</dbReference>
<dbReference type="EMBL" id="JBHRTL010000001">
    <property type="protein sequence ID" value="MFC3153688.1"/>
    <property type="molecule type" value="Genomic_DNA"/>
</dbReference>
<dbReference type="CDD" id="cd02503">
    <property type="entry name" value="MobA"/>
    <property type="match status" value="1"/>
</dbReference>
<comment type="caution">
    <text evidence="8">Lacks conserved residue(s) required for the propagation of feature annotation.</text>
</comment>
<reference evidence="11" key="1">
    <citation type="journal article" date="2019" name="Int. J. Syst. Evol. Microbiol.">
        <title>The Global Catalogue of Microorganisms (GCM) 10K type strain sequencing project: providing services to taxonomists for standard genome sequencing and annotation.</title>
        <authorList>
            <consortium name="The Broad Institute Genomics Platform"/>
            <consortium name="The Broad Institute Genome Sequencing Center for Infectious Disease"/>
            <person name="Wu L."/>
            <person name="Ma J."/>
        </authorList>
    </citation>
    <scope>NUCLEOTIDE SEQUENCE [LARGE SCALE GENOMIC DNA]</scope>
    <source>
        <strain evidence="11">KCTC 52141</strain>
    </source>
</reference>
<comment type="domain">
    <text evidence="8">The N-terminal domain determines nucleotide recognition and specific binding, while the C-terminal domain determines the specific binding to the target protein.</text>
</comment>
<dbReference type="PANTHER" id="PTHR19136">
    <property type="entry name" value="MOLYBDENUM COFACTOR GUANYLYLTRANSFERASE"/>
    <property type="match status" value="1"/>
</dbReference>
<comment type="cofactor">
    <cofactor evidence="8">
        <name>Mg(2+)</name>
        <dbReference type="ChEBI" id="CHEBI:18420"/>
    </cofactor>
</comment>